<dbReference type="PROSITE" id="PS51379">
    <property type="entry name" value="4FE4S_FER_2"/>
    <property type="match status" value="3"/>
</dbReference>
<keyword evidence="2" id="KW-0004">4Fe-4S</keyword>
<keyword evidence="4" id="KW-0677">Repeat</keyword>
<keyword evidence="3" id="KW-0479">Metal-binding</keyword>
<evidence type="ECO:0000256" key="2">
    <source>
        <dbReference type="ARBA" id="ARBA00022485"/>
    </source>
</evidence>
<dbReference type="AlphaFoldDB" id="A0A520KHL1"/>
<organism evidence="9 11">
    <name type="scientific">Thermoproteota archaeon</name>
    <dbReference type="NCBI Taxonomy" id="2056631"/>
    <lineage>
        <taxon>Archaea</taxon>
        <taxon>Thermoproteota</taxon>
    </lineage>
</organism>
<comment type="caution">
    <text evidence="9">The sequence shown here is derived from an EMBL/GenBank/DDBJ whole genome shotgun (WGS) entry which is preliminary data.</text>
</comment>
<keyword evidence="5" id="KW-0249">Electron transport</keyword>
<evidence type="ECO:0000313" key="9">
    <source>
        <dbReference type="EMBL" id="RZN57018.1"/>
    </source>
</evidence>
<dbReference type="SUPFAM" id="SSF54862">
    <property type="entry name" value="4Fe-4S ferredoxins"/>
    <property type="match status" value="1"/>
</dbReference>
<protein>
    <submittedName>
        <fullName evidence="9">4Fe-4S dicluster domain-containing protein</fullName>
    </submittedName>
</protein>
<keyword evidence="7" id="KW-0411">Iron-sulfur</keyword>
<evidence type="ECO:0000256" key="1">
    <source>
        <dbReference type="ARBA" id="ARBA00022448"/>
    </source>
</evidence>
<evidence type="ECO:0000256" key="5">
    <source>
        <dbReference type="ARBA" id="ARBA00022982"/>
    </source>
</evidence>
<evidence type="ECO:0000256" key="7">
    <source>
        <dbReference type="ARBA" id="ARBA00023014"/>
    </source>
</evidence>
<evidence type="ECO:0000313" key="10">
    <source>
        <dbReference type="EMBL" id="TDA38307.1"/>
    </source>
</evidence>
<feature type="domain" description="4Fe-4S ferredoxin-type" evidence="8">
    <location>
        <begin position="91"/>
        <end position="120"/>
    </location>
</feature>
<reference evidence="9 11" key="2">
    <citation type="journal article" date="2019" name="Nat. Microbiol.">
        <title>Wide diversity of methane and short-chain alkane metabolisms in uncultured archaea.</title>
        <authorList>
            <person name="Borrel G."/>
            <person name="Adam P.S."/>
            <person name="McKay L.J."/>
            <person name="Chen L.X."/>
            <person name="Sierra-Garcia I.N."/>
            <person name="Sieber C.M."/>
            <person name="Letourneur Q."/>
            <person name="Ghozlane A."/>
            <person name="Andersen G.L."/>
            <person name="Li W.J."/>
            <person name="Hallam S.J."/>
            <person name="Muyzer G."/>
            <person name="de Oliveira V.M."/>
            <person name="Inskeep W.P."/>
            <person name="Banfield J.F."/>
            <person name="Gribaldo S."/>
        </authorList>
    </citation>
    <scope>NUCLEOTIDE SEQUENCE [LARGE SCALE GENOMIC DNA]</scope>
    <source>
        <strain evidence="9">Verst-YHS</strain>
    </source>
</reference>
<keyword evidence="6" id="KW-0408">Iron</keyword>
<gene>
    <name evidence="10" type="ORF">DSO09_04675</name>
    <name evidence="9" type="ORF">EF809_01585</name>
</gene>
<dbReference type="PANTHER" id="PTHR43177:SF5">
    <property type="entry name" value="ANAEROBIC DIMETHYL SULFOXIDE REDUCTASE CHAIN B-RELATED"/>
    <property type="match status" value="1"/>
</dbReference>
<evidence type="ECO:0000256" key="3">
    <source>
        <dbReference type="ARBA" id="ARBA00022723"/>
    </source>
</evidence>
<dbReference type="GO" id="GO:0051539">
    <property type="term" value="F:4 iron, 4 sulfur cluster binding"/>
    <property type="evidence" value="ECO:0007669"/>
    <property type="project" value="UniProtKB-KW"/>
</dbReference>
<dbReference type="Proteomes" id="UP000317265">
    <property type="component" value="Unassembled WGS sequence"/>
</dbReference>
<evidence type="ECO:0000256" key="4">
    <source>
        <dbReference type="ARBA" id="ARBA00022737"/>
    </source>
</evidence>
<dbReference type="CDD" id="cd10550">
    <property type="entry name" value="DMSOR_beta_like"/>
    <property type="match status" value="1"/>
</dbReference>
<dbReference type="PANTHER" id="PTHR43177">
    <property type="entry name" value="PROTEIN NRFC"/>
    <property type="match status" value="1"/>
</dbReference>
<dbReference type="GO" id="GO:0046872">
    <property type="term" value="F:metal ion binding"/>
    <property type="evidence" value="ECO:0007669"/>
    <property type="project" value="UniProtKB-KW"/>
</dbReference>
<dbReference type="InterPro" id="IPR017900">
    <property type="entry name" value="4Fe4S_Fe_S_CS"/>
</dbReference>
<dbReference type="Pfam" id="PF12837">
    <property type="entry name" value="Fer4_6"/>
    <property type="match status" value="1"/>
</dbReference>
<dbReference type="PROSITE" id="PS00198">
    <property type="entry name" value="4FE4S_FER_1"/>
    <property type="match status" value="1"/>
</dbReference>
<dbReference type="GO" id="GO:0016491">
    <property type="term" value="F:oxidoreductase activity"/>
    <property type="evidence" value="ECO:0007669"/>
    <property type="project" value="UniProtKB-ARBA"/>
</dbReference>
<feature type="domain" description="4Fe-4S ferredoxin-type" evidence="8">
    <location>
        <begin position="17"/>
        <end position="46"/>
    </location>
</feature>
<dbReference type="EMBL" id="QNVI01000054">
    <property type="protein sequence ID" value="TDA38307.1"/>
    <property type="molecule type" value="Genomic_DNA"/>
</dbReference>
<accession>A0A520KHL1</accession>
<feature type="domain" description="4Fe-4S ferredoxin-type" evidence="8">
    <location>
        <begin position="60"/>
        <end position="90"/>
    </location>
</feature>
<dbReference type="Pfam" id="PF13247">
    <property type="entry name" value="Fer4_11"/>
    <property type="match status" value="1"/>
</dbReference>
<evidence type="ECO:0000313" key="12">
    <source>
        <dbReference type="Proteomes" id="UP000317265"/>
    </source>
</evidence>
<name>A0A520KHL1_9CREN</name>
<reference evidence="10 12" key="1">
    <citation type="journal article" date="2019" name="Nat. Microbiol.">
        <title>Expanding anaerobic alkane metabolism in the domain of Archaea.</title>
        <authorList>
            <person name="Wang Y."/>
            <person name="Wegener G."/>
            <person name="Hou J."/>
            <person name="Wang F."/>
            <person name="Xiao X."/>
        </authorList>
    </citation>
    <scope>NUCLEOTIDE SEQUENCE [LARGE SCALE GENOMIC DNA]</scope>
    <source>
        <strain evidence="10">WYZ-LMO11</strain>
    </source>
</reference>
<evidence type="ECO:0000313" key="11">
    <source>
        <dbReference type="Proteomes" id="UP000316080"/>
    </source>
</evidence>
<dbReference type="InterPro" id="IPR050954">
    <property type="entry name" value="ET_IronSulfur_Cluster-Binding"/>
</dbReference>
<keyword evidence="1" id="KW-0813">Transport</keyword>
<evidence type="ECO:0000259" key="8">
    <source>
        <dbReference type="PROSITE" id="PS51379"/>
    </source>
</evidence>
<dbReference type="EMBL" id="RXIH01000013">
    <property type="protein sequence ID" value="RZN57018.1"/>
    <property type="molecule type" value="Genomic_DNA"/>
</dbReference>
<proteinExistence type="predicted"/>
<evidence type="ECO:0000256" key="6">
    <source>
        <dbReference type="ARBA" id="ARBA00023004"/>
    </source>
</evidence>
<dbReference type="Proteomes" id="UP000316080">
    <property type="component" value="Unassembled WGS sequence"/>
</dbReference>
<sequence>MALKSSILIHGTKATELVIIHDPDKCTGCMQCMIACAYKHYKTFDRRYALLYVYEDPDNPGRFINANCSHCIFPMCLSSCPREAIYKDDLGIVRISPALCIGCGTCNQSCPIGIPRIDEEKNVYVKCDFCDGDPMCVKMCSAQALMLLPRKEALEYLKGRKK</sequence>
<dbReference type="Gene3D" id="3.30.70.20">
    <property type="match status" value="2"/>
</dbReference>
<dbReference type="InterPro" id="IPR017896">
    <property type="entry name" value="4Fe4S_Fe-S-bd"/>
</dbReference>